<evidence type="ECO:0008006" key="3">
    <source>
        <dbReference type="Google" id="ProtNLM"/>
    </source>
</evidence>
<sequence>MREKYQITLSPNGVRHIWLREKMNTSALQVEKARTSLAIVL</sequence>
<reference evidence="1 2" key="1">
    <citation type="submission" date="2023-02" db="EMBL/GenBank/DDBJ databases">
        <title>Entomopathogenic bacteria.</title>
        <authorList>
            <person name="Machado R.A."/>
        </authorList>
    </citation>
    <scope>NUCLEOTIDE SEQUENCE [LARGE SCALE GENOMIC DNA]</scope>
    <source>
        <strain evidence="1 2">XENO-2</strain>
    </source>
</reference>
<name>A0ABT5LYG3_9GAMM</name>
<dbReference type="EMBL" id="JAQRFN010000042">
    <property type="protein sequence ID" value="MDC9598803.1"/>
    <property type="molecule type" value="Genomic_DNA"/>
</dbReference>
<evidence type="ECO:0000313" key="1">
    <source>
        <dbReference type="EMBL" id="MDC9598803.1"/>
    </source>
</evidence>
<gene>
    <name evidence="1" type="ORF">PSI14_18660</name>
</gene>
<dbReference type="RefSeq" id="WP_273577498.1">
    <property type="nucleotide sequence ID" value="NZ_JAQRFN010000042.1"/>
</dbReference>
<accession>A0ABT5LYG3</accession>
<organism evidence="1 2">
    <name type="scientific">Xenorhabdus anantnagensis</name>
    <dbReference type="NCBI Taxonomy" id="3025875"/>
    <lineage>
        <taxon>Bacteria</taxon>
        <taxon>Pseudomonadati</taxon>
        <taxon>Pseudomonadota</taxon>
        <taxon>Gammaproteobacteria</taxon>
        <taxon>Enterobacterales</taxon>
        <taxon>Morganellaceae</taxon>
        <taxon>Xenorhabdus</taxon>
    </lineage>
</organism>
<protein>
    <recommendedName>
        <fullName evidence="3">Integrase</fullName>
    </recommendedName>
</protein>
<comment type="caution">
    <text evidence="1">The sequence shown here is derived from an EMBL/GenBank/DDBJ whole genome shotgun (WGS) entry which is preliminary data.</text>
</comment>
<proteinExistence type="predicted"/>
<keyword evidence="2" id="KW-1185">Reference proteome</keyword>
<evidence type="ECO:0000313" key="2">
    <source>
        <dbReference type="Proteomes" id="UP001220225"/>
    </source>
</evidence>
<dbReference type="Proteomes" id="UP001220225">
    <property type="component" value="Unassembled WGS sequence"/>
</dbReference>